<keyword evidence="1" id="KW-0378">Hydrolase</keyword>
<keyword evidence="1" id="KW-0645">Protease</keyword>
<name>A0ACB8RXG6_9AGAM</name>
<organism evidence="1 2">
    <name type="scientific">Auriscalpium vulgare</name>
    <dbReference type="NCBI Taxonomy" id="40419"/>
    <lineage>
        <taxon>Eukaryota</taxon>
        <taxon>Fungi</taxon>
        <taxon>Dikarya</taxon>
        <taxon>Basidiomycota</taxon>
        <taxon>Agaricomycotina</taxon>
        <taxon>Agaricomycetes</taxon>
        <taxon>Russulales</taxon>
        <taxon>Auriscalpiaceae</taxon>
        <taxon>Auriscalpium</taxon>
    </lineage>
</organism>
<keyword evidence="2" id="KW-1185">Reference proteome</keyword>
<dbReference type="EMBL" id="MU275882">
    <property type="protein sequence ID" value="KAI0048755.1"/>
    <property type="molecule type" value="Genomic_DNA"/>
</dbReference>
<gene>
    <name evidence="1" type="ORF">FA95DRAFT_1604995</name>
</gene>
<proteinExistence type="predicted"/>
<reference evidence="1" key="1">
    <citation type="submission" date="2021-02" db="EMBL/GenBank/DDBJ databases">
        <authorList>
            <consortium name="DOE Joint Genome Institute"/>
            <person name="Ahrendt S."/>
            <person name="Looney B.P."/>
            <person name="Miyauchi S."/>
            <person name="Morin E."/>
            <person name="Drula E."/>
            <person name="Courty P.E."/>
            <person name="Chicoki N."/>
            <person name="Fauchery L."/>
            <person name="Kohler A."/>
            <person name="Kuo A."/>
            <person name="Labutti K."/>
            <person name="Pangilinan J."/>
            <person name="Lipzen A."/>
            <person name="Riley R."/>
            <person name="Andreopoulos W."/>
            <person name="He G."/>
            <person name="Johnson J."/>
            <person name="Barry K.W."/>
            <person name="Grigoriev I.V."/>
            <person name="Nagy L."/>
            <person name="Hibbett D."/>
            <person name="Henrissat B."/>
            <person name="Matheny P.B."/>
            <person name="Labbe J."/>
            <person name="Martin F."/>
        </authorList>
    </citation>
    <scope>NUCLEOTIDE SEQUENCE</scope>
    <source>
        <strain evidence="1">FP105234-sp</strain>
    </source>
</reference>
<dbReference type="Proteomes" id="UP000814033">
    <property type="component" value="Unassembled WGS sequence"/>
</dbReference>
<evidence type="ECO:0000313" key="2">
    <source>
        <dbReference type="Proteomes" id="UP000814033"/>
    </source>
</evidence>
<evidence type="ECO:0000313" key="1">
    <source>
        <dbReference type="EMBL" id="KAI0048755.1"/>
    </source>
</evidence>
<protein>
    <submittedName>
        <fullName evidence="1">Acid protease</fullName>
    </submittedName>
</protein>
<sequence>MYCTAVFVLAALPFLTTAFPSHHHLRGTHTPSPAPASGIPIPIAKRGAGAPVDAASISRNIAQSVAKMQRGFAAFEKNTGRPHPLSSGSTGLQTRATGSDTLTADGQELWYGTIYVGTPKKSFTVDFDTGSSDLFLPGVQCTSDCQGHTSYDPTTSSTSHDRQATFSLAYGDGSTVSGEQYSDDVTVAGLTATGQALGVATTYSDGFASDNFPPDGLMGMAFQSISDYDAPPFFQTLIEQGEVDDSVFSFKLAPSDSELFLGGVNPALYSGSFTYVPVTKEGYWETNFDSMSVNGHPIVFERNRDCIIDTGTTLIVGPLAEVALVYTRIPGALPGPQEGIYIYPCSFKKPITMTFGGTSFTISPETFNLGQIEEGSSMCVGGLGYIADPELNFWIIGDVFLQNVYTSFDVGKSRIGFANLA</sequence>
<comment type="caution">
    <text evidence="1">The sequence shown here is derived from an EMBL/GenBank/DDBJ whole genome shotgun (WGS) entry which is preliminary data.</text>
</comment>
<accession>A0ACB8RXG6</accession>
<reference evidence="1" key="2">
    <citation type="journal article" date="2022" name="New Phytol.">
        <title>Evolutionary transition to the ectomycorrhizal habit in the genomes of a hyperdiverse lineage of mushroom-forming fungi.</title>
        <authorList>
            <person name="Looney B."/>
            <person name="Miyauchi S."/>
            <person name="Morin E."/>
            <person name="Drula E."/>
            <person name="Courty P.E."/>
            <person name="Kohler A."/>
            <person name="Kuo A."/>
            <person name="LaButti K."/>
            <person name="Pangilinan J."/>
            <person name="Lipzen A."/>
            <person name="Riley R."/>
            <person name="Andreopoulos W."/>
            <person name="He G."/>
            <person name="Johnson J."/>
            <person name="Nolan M."/>
            <person name="Tritt A."/>
            <person name="Barry K.W."/>
            <person name="Grigoriev I.V."/>
            <person name="Nagy L.G."/>
            <person name="Hibbett D."/>
            <person name="Henrissat B."/>
            <person name="Matheny P.B."/>
            <person name="Labbe J."/>
            <person name="Martin F.M."/>
        </authorList>
    </citation>
    <scope>NUCLEOTIDE SEQUENCE</scope>
    <source>
        <strain evidence="1">FP105234-sp</strain>
    </source>
</reference>